<dbReference type="PANTHER" id="PTHR33121">
    <property type="entry name" value="CYCLIC DI-GMP PHOSPHODIESTERASE PDEF"/>
    <property type="match status" value="1"/>
</dbReference>
<dbReference type="OrthoDB" id="9813903at2"/>
<reference evidence="4 5" key="1">
    <citation type="submission" date="2019-11" db="EMBL/GenBank/DDBJ databases">
        <title>Type strains purchased from KCTC, JCM and DSMZ.</title>
        <authorList>
            <person name="Lu H."/>
        </authorList>
    </citation>
    <scope>NUCLEOTIDE SEQUENCE [LARGE SCALE GENOMIC DNA]</scope>
    <source>
        <strain evidence="4 5">KCTC 22382</strain>
    </source>
</reference>
<feature type="domain" description="Response regulatory" evidence="2">
    <location>
        <begin position="33"/>
        <end position="157"/>
    </location>
</feature>
<feature type="domain" description="EAL" evidence="3">
    <location>
        <begin position="170"/>
        <end position="423"/>
    </location>
</feature>
<evidence type="ECO:0000313" key="5">
    <source>
        <dbReference type="Proteomes" id="UP000475582"/>
    </source>
</evidence>
<sequence length="431" mass="47966">MLRNQPRTPCQPPHMSFLRHARGNYMHTWSNYTVMVVEDSLTQRVYLIRLLQELGFGHVLAATDGVEAIRLLKEVASEPLYLVITDLDMPGMDGIELTQRITDAAYAQHIIVTSARDPRLLEVVESMSAEDAKLPLLGTLLKPIKRESLVDLISRAPERGNETRFDAKHTTFTLDELELALDQKQFLPYYQPKVAISSGQVVGAEALARWQHPIQGIVSPFFFIPILEGTPLMAKLTLLLIEQVLRDMAAWRSGGLSIDVSINLSAENLGDRGFIDRITDLVANYEIPPSCITWEVTETTVMNNLSSCLANLARLRLKGYGLAMDDYGIGYSSMQQLSRCPFTELKIDRAFVDGAAERPNRRAILETSIAMGVKLAVTTVGEGVESLADWHLLRDLACDLAQGFLIAKPMPADDLPHWVDANRARLTSLAQ</sequence>
<dbReference type="PROSITE" id="PS50883">
    <property type="entry name" value="EAL"/>
    <property type="match status" value="1"/>
</dbReference>
<dbReference type="Pfam" id="PF00072">
    <property type="entry name" value="Response_reg"/>
    <property type="match status" value="1"/>
</dbReference>
<dbReference type="PANTHER" id="PTHR33121:SF79">
    <property type="entry name" value="CYCLIC DI-GMP PHOSPHODIESTERASE PDED-RELATED"/>
    <property type="match status" value="1"/>
</dbReference>
<protein>
    <submittedName>
        <fullName evidence="4">EAL domain-containing protein</fullName>
    </submittedName>
</protein>
<dbReference type="GO" id="GO:0071111">
    <property type="term" value="F:cyclic-guanylate-specific phosphodiesterase activity"/>
    <property type="evidence" value="ECO:0007669"/>
    <property type="project" value="InterPro"/>
</dbReference>
<evidence type="ECO:0000259" key="3">
    <source>
        <dbReference type="PROSITE" id="PS50883"/>
    </source>
</evidence>
<dbReference type="SMART" id="SM00448">
    <property type="entry name" value="REC"/>
    <property type="match status" value="1"/>
</dbReference>
<evidence type="ECO:0000259" key="2">
    <source>
        <dbReference type="PROSITE" id="PS50110"/>
    </source>
</evidence>
<gene>
    <name evidence="4" type="ORF">GM676_19790</name>
</gene>
<dbReference type="InterPro" id="IPR001633">
    <property type="entry name" value="EAL_dom"/>
</dbReference>
<dbReference type="GO" id="GO:0000160">
    <property type="term" value="P:phosphorelay signal transduction system"/>
    <property type="evidence" value="ECO:0007669"/>
    <property type="project" value="InterPro"/>
</dbReference>
<dbReference type="Gene3D" id="3.20.20.450">
    <property type="entry name" value="EAL domain"/>
    <property type="match status" value="1"/>
</dbReference>
<comment type="caution">
    <text evidence="4">The sequence shown here is derived from an EMBL/GenBank/DDBJ whole genome shotgun (WGS) entry which is preliminary data.</text>
</comment>
<keyword evidence="1" id="KW-0597">Phosphoprotein</keyword>
<dbReference type="InterPro" id="IPR035919">
    <property type="entry name" value="EAL_sf"/>
</dbReference>
<dbReference type="PROSITE" id="PS50110">
    <property type="entry name" value="RESPONSE_REGULATORY"/>
    <property type="match status" value="1"/>
</dbReference>
<dbReference type="SMART" id="SM00052">
    <property type="entry name" value="EAL"/>
    <property type="match status" value="1"/>
</dbReference>
<name>A0A6L6PLG2_9BURK</name>
<evidence type="ECO:0000313" key="4">
    <source>
        <dbReference type="EMBL" id="MTV39812.1"/>
    </source>
</evidence>
<dbReference type="SUPFAM" id="SSF52172">
    <property type="entry name" value="CheY-like"/>
    <property type="match status" value="1"/>
</dbReference>
<dbReference type="InterPro" id="IPR001789">
    <property type="entry name" value="Sig_transdc_resp-reg_receiver"/>
</dbReference>
<dbReference type="AlphaFoldDB" id="A0A6L6PLG2"/>
<dbReference type="EMBL" id="WNKY01000024">
    <property type="protein sequence ID" value="MTV39812.1"/>
    <property type="molecule type" value="Genomic_DNA"/>
</dbReference>
<dbReference type="Gene3D" id="3.40.50.2300">
    <property type="match status" value="1"/>
</dbReference>
<evidence type="ECO:0000256" key="1">
    <source>
        <dbReference type="PROSITE-ProRule" id="PRU00169"/>
    </source>
</evidence>
<dbReference type="SUPFAM" id="SSF141868">
    <property type="entry name" value="EAL domain-like"/>
    <property type="match status" value="1"/>
</dbReference>
<organism evidence="4 5">
    <name type="scientific">Duganella radicis</name>
    <dbReference type="NCBI Taxonomy" id="551988"/>
    <lineage>
        <taxon>Bacteria</taxon>
        <taxon>Pseudomonadati</taxon>
        <taxon>Pseudomonadota</taxon>
        <taxon>Betaproteobacteria</taxon>
        <taxon>Burkholderiales</taxon>
        <taxon>Oxalobacteraceae</taxon>
        <taxon>Telluria group</taxon>
        <taxon>Duganella</taxon>
    </lineage>
</organism>
<accession>A0A6L6PLG2</accession>
<dbReference type="CDD" id="cd01948">
    <property type="entry name" value="EAL"/>
    <property type="match status" value="1"/>
</dbReference>
<dbReference type="InterPro" id="IPR050706">
    <property type="entry name" value="Cyclic-di-GMP_PDE-like"/>
</dbReference>
<proteinExistence type="predicted"/>
<dbReference type="Proteomes" id="UP000475582">
    <property type="component" value="Unassembled WGS sequence"/>
</dbReference>
<dbReference type="Pfam" id="PF00563">
    <property type="entry name" value="EAL"/>
    <property type="match status" value="1"/>
</dbReference>
<dbReference type="InterPro" id="IPR011006">
    <property type="entry name" value="CheY-like_superfamily"/>
</dbReference>
<feature type="modified residue" description="4-aspartylphosphate" evidence="1">
    <location>
        <position position="86"/>
    </location>
</feature>
<keyword evidence="5" id="KW-1185">Reference proteome</keyword>